<keyword evidence="1" id="KW-0812">Transmembrane</keyword>
<accession>A0A3L6G743</accession>
<dbReference type="SUPFAM" id="SSF57802">
    <property type="entry name" value="Rubredoxin-like"/>
    <property type="match status" value="1"/>
</dbReference>
<reference evidence="3" key="1">
    <citation type="journal article" date="2018" name="Nat. Genet.">
        <title>Extensive intraspecific gene order and gene structural variations between Mo17 and other maize genomes.</title>
        <authorList>
            <person name="Sun S."/>
            <person name="Zhou Y."/>
            <person name="Chen J."/>
            <person name="Shi J."/>
            <person name="Zhao H."/>
            <person name="Zhao H."/>
            <person name="Song W."/>
            <person name="Zhang M."/>
            <person name="Cui Y."/>
            <person name="Dong X."/>
            <person name="Liu H."/>
            <person name="Ma X."/>
            <person name="Jiao Y."/>
            <person name="Wang B."/>
            <person name="Wei X."/>
            <person name="Stein J.C."/>
            <person name="Glaubitz J.C."/>
            <person name="Lu F."/>
            <person name="Yu G."/>
            <person name="Liang C."/>
            <person name="Fengler K."/>
            <person name="Li B."/>
            <person name="Rafalski A."/>
            <person name="Schnable P.S."/>
            <person name="Ware D.H."/>
            <person name="Buckler E.S."/>
            <person name="Lai J."/>
        </authorList>
    </citation>
    <scope>NUCLEOTIDE SEQUENCE [LARGE SCALE GENOMIC DNA]</scope>
    <source>
        <tissue evidence="3">Seedling</tissue>
    </source>
</reference>
<evidence type="ECO:0000256" key="1">
    <source>
        <dbReference type="SAM" id="Phobius"/>
    </source>
</evidence>
<dbReference type="GO" id="GO:0005506">
    <property type="term" value="F:iron ion binding"/>
    <property type="evidence" value="ECO:0007669"/>
    <property type="project" value="InterPro"/>
</dbReference>
<proteinExistence type="predicted"/>
<gene>
    <name evidence="3" type="ORF">Zm00014a_011123</name>
</gene>
<dbReference type="PANTHER" id="PTHR48136:SF1">
    <property type="entry name" value="RUBREDOXIN-LIKE SUPERFAMILY PROTEIN"/>
    <property type="match status" value="1"/>
</dbReference>
<dbReference type="Gene3D" id="2.20.28.10">
    <property type="match status" value="1"/>
</dbReference>
<dbReference type="EMBL" id="NCVQ01000002">
    <property type="protein sequence ID" value="PWZ44341.1"/>
    <property type="molecule type" value="Genomic_DNA"/>
</dbReference>
<comment type="caution">
    <text evidence="3">The sequence shown here is derived from an EMBL/GenBank/DDBJ whole genome shotgun (WGS) entry which is preliminary data.</text>
</comment>
<feature type="domain" description="Rubredoxin-like" evidence="2">
    <location>
        <begin position="29"/>
        <end position="69"/>
    </location>
</feature>
<dbReference type="PROSITE" id="PS50903">
    <property type="entry name" value="RUBREDOXIN_LIKE"/>
    <property type="match status" value="1"/>
</dbReference>
<dbReference type="Proteomes" id="UP000251960">
    <property type="component" value="Chromosome 10"/>
</dbReference>
<feature type="transmembrane region" description="Helical" evidence="1">
    <location>
        <begin position="84"/>
        <end position="105"/>
    </location>
</feature>
<keyword evidence="1" id="KW-1133">Transmembrane helix</keyword>
<dbReference type="AlphaFoldDB" id="A0A3L6G743"/>
<evidence type="ECO:0000259" key="2">
    <source>
        <dbReference type="PROSITE" id="PS50903"/>
    </source>
</evidence>
<dbReference type="ExpressionAtlas" id="A0A3L6G743">
    <property type="expression patterns" value="baseline and differential"/>
</dbReference>
<protein>
    <recommendedName>
        <fullName evidence="2">Rubredoxin-like domain-containing protein</fullName>
    </recommendedName>
</protein>
<dbReference type="InterPro" id="IPR024934">
    <property type="entry name" value="Rubredoxin-like_dom"/>
</dbReference>
<keyword evidence="1" id="KW-0472">Membrane</keyword>
<dbReference type="PANTHER" id="PTHR48136">
    <property type="entry name" value="RUBREDOXIN-LIKE SUPERFAMILY PROTEIN"/>
    <property type="match status" value="1"/>
</dbReference>
<name>A0A3L6G743_MAIZE</name>
<evidence type="ECO:0000313" key="3">
    <source>
        <dbReference type="EMBL" id="PWZ44341.1"/>
    </source>
</evidence>
<sequence>MATFFFFPSNLKPLPVFYKLQMSHFFQERATHVCLDCGYIYFLPKPFDEQPDDYGCPQCNAPKKRFARYDAATGKAIGGALPPIAVIVSLVIGIAGVGALLVYGLQ</sequence>
<organism evidence="3">
    <name type="scientific">Zea mays</name>
    <name type="common">Maize</name>
    <dbReference type="NCBI Taxonomy" id="4577"/>
    <lineage>
        <taxon>Eukaryota</taxon>
        <taxon>Viridiplantae</taxon>
        <taxon>Streptophyta</taxon>
        <taxon>Embryophyta</taxon>
        <taxon>Tracheophyta</taxon>
        <taxon>Spermatophyta</taxon>
        <taxon>Magnoliopsida</taxon>
        <taxon>Liliopsida</taxon>
        <taxon>Poales</taxon>
        <taxon>Poaceae</taxon>
        <taxon>PACMAD clade</taxon>
        <taxon>Panicoideae</taxon>
        <taxon>Andropogonodae</taxon>
        <taxon>Andropogoneae</taxon>
        <taxon>Tripsacinae</taxon>
        <taxon>Zea</taxon>
    </lineage>
</organism>